<sequence>MSWHACDSFPSTDPLCRIVPRSRQCGDPLSNCSAITPVRGSSSSVKVFRPLSAAPFFPRHFLSGDRYAVGAPKNARSALCCSLMDVSECSFRDISHLALALESTGYSDIQNSVTHILPNRGSVL</sequence>
<dbReference type="AlphaFoldDB" id="A0A0D0BBE9"/>
<dbReference type="Proteomes" id="UP000054485">
    <property type="component" value="Unassembled WGS sequence"/>
</dbReference>
<accession>A0A0D0BBE9</accession>
<reference evidence="1 2" key="1">
    <citation type="submission" date="2014-04" db="EMBL/GenBank/DDBJ databases">
        <authorList>
            <consortium name="DOE Joint Genome Institute"/>
            <person name="Kuo A."/>
            <person name="Ruytinx J."/>
            <person name="Rineau F."/>
            <person name="Colpaert J."/>
            <person name="Kohler A."/>
            <person name="Nagy L.G."/>
            <person name="Floudas D."/>
            <person name="Copeland A."/>
            <person name="Barry K.W."/>
            <person name="Cichocki N."/>
            <person name="Veneault-Fourrey C."/>
            <person name="LaButti K."/>
            <person name="Lindquist E.A."/>
            <person name="Lipzen A."/>
            <person name="Lundell T."/>
            <person name="Morin E."/>
            <person name="Murat C."/>
            <person name="Sun H."/>
            <person name="Tunlid A."/>
            <person name="Henrissat B."/>
            <person name="Grigoriev I.V."/>
            <person name="Hibbett D.S."/>
            <person name="Martin F."/>
            <person name="Nordberg H.P."/>
            <person name="Cantor M.N."/>
            <person name="Hua S.X."/>
        </authorList>
    </citation>
    <scope>NUCLEOTIDE SEQUENCE [LARGE SCALE GENOMIC DNA]</scope>
    <source>
        <strain evidence="1 2">UH-Slu-Lm8-n1</strain>
    </source>
</reference>
<dbReference type="HOGENOM" id="CLU_2005428_0_0_1"/>
<protein>
    <submittedName>
        <fullName evidence="1">Unplaced genomic scaffold CY34scaffold_78, whole genome shotgun sequence</fullName>
    </submittedName>
</protein>
<name>A0A0D0BBE9_9AGAM</name>
<gene>
    <name evidence="1" type="ORF">CY34DRAFT_803679</name>
</gene>
<reference evidence="2" key="2">
    <citation type="submission" date="2015-01" db="EMBL/GenBank/DDBJ databases">
        <title>Evolutionary Origins and Diversification of the Mycorrhizal Mutualists.</title>
        <authorList>
            <consortium name="DOE Joint Genome Institute"/>
            <consortium name="Mycorrhizal Genomics Consortium"/>
            <person name="Kohler A."/>
            <person name="Kuo A."/>
            <person name="Nagy L.G."/>
            <person name="Floudas D."/>
            <person name="Copeland A."/>
            <person name="Barry K.W."/>
            <person name="Cichocki N."/>
            <person name="Veneault-Fourrey C."/>
            <person name="LaButti K."/>
            <person name="Lindquist E.A."/>
            <person name="Lipzen A."/>
            <person name="Lundell T."/>
            <person name="Morin E."/>
            <person name="Murat C."/>
            <person name="Riley R."/>
            <person name="Ohm R."/>
            <person name="Sun H."/>
            <person name="Tunlid A."/>
            <person name="Henrissat B."/>
            <person name="Grigoriev I.V."/>
            <person name="Hibbett D.S."/>
            <person name="Martin F."/>
        </authorList>
    </citation>
    <scope>NUCLEOTIDE SEQUENCE [LARGE SCALE GENOMIC DNA]</scope>
    <source>
        <strain evidence="2">UH-Slu-Lm8-n1</strain>
    </source>
</reference>
<evidence type="ECO:0000313" key="1">
    <source>
        <dbReference type="EMBL" id="KIK43592.1"/>
    </source>
</evidence>
<proteinExistence type="predicted"/>
<keyword evidence="2" id="KW-1185">Reference proteome</keyword>
<dbReference type="InParanoid" id="A0A0D0BBE9"/>
<dbReference type="EMBL" id="KN835209">
    <property type="protein sequence ID" value="KIK43592.1"/>
    <property type="molecule type" value="Genomic_DNA"/>
</dbReference>
<evidence type="ECO:0000313" key="2">
    <source>
        <dbReference type="Proteomes" id="UP000054485"/>
    </source>
</evidence>
<organism evidence="1 2">
    <name type="scientific">Suillus luteus UH-Slu-Lm8-n1</name>
    <dbReference type="NCBI Taxonomy" id="930992"/>
    <lineage>
        <taxon>Eukaryota</taxon>
        <taxon>Fungi</taxon>
        <taxon>Dikarya</taxon>
        <taxon>Basidiomycota</taxon>
        <taxon>Agaricomycotina</taxon>
        <taxon>Agaricomycetes</taxon>
        <taxon>Agaricomycetidae</taxon>
        <taxon>Boletales</taxon>
        <taxon>Suillineae</taxon>
        <taxon>Suillaceae</taxon>
        <taxon>Suillus</taxon>
    </lineage>
</organism>